<dbReference type="NCBIfam" id="TIGR00632">
    <property type="entry name" value="vsr"/>
    <property type="match status" value="1"/>
</dbReference>
<name>A0A839XRU8_9PSEU</name>
<dbReference type="RefSeq" id="WP_323985155.1">
    <property type="nucleotide sequence ID" value="NZ_JACIBS010000001.1"/>
</dbReference>
<protein>
    <submittedName>
        <fullName evidence="8">DNA mismatch endonuclease (Patch repair protein)</fullName>
        <ecNumber evidence="8">3.1.-.-</ecNumber>
    </submittedName>
</protein>
<evidence type="ECO:0000256" key="3">
    <source>
        <dbReference type="ARBA" id="ARBA00022763"/>
    </source>
</evidence>
<dbReference type="CDD" id="cd00221">
    <property type="entry name" value="Vsr"/>
    <property type="match status" value="1"/>
</dbReference>
<proteinExistence type="inferred from homology"/>
<keyword evidence="4 8" id="KW-0378">Hydrolase</keyword>
<evidence type="ECO:0000313" key="8">
    <source>
        <dbReference type="EMBL" id="MBB3662605.1"/>
    </source>
</evidence>
<dbReference type="Proteomes" id="UP000564573">
    <property type="component" value="Unassembled WGS sequence"/>
</dbReference>
<organism evidence="8 9">
    <name type="scientific">Prauserella sediminis</name>
    <dbReference type="NCBI Taxonomy" id="577680"/>
    <lineage>
        <taxon>Bacteria</taxon>
        <taxon>Bacillati</taxon>
        <taxon>Actinomycetota</taxon>
        <taxon>Actinomycetes</taxon>
        <taxon>Pseudonocardiales</taxon>
        <taxon>Pseudonocardiaceae</taxon>
        <taxon>Prauserella</taxon>
        <taxon>Prauserella salsuginis group</taxon>
    </lineage>
</organism>
<feature type="region of interest" description="Disordered" evidence="7">
    <location>
        <begin position="156"/>
        <end position="175"/>
    </location>
</feature>
<dbReference type="GO" id="GO:0004519">
    <property type="term" value="F:endonuclease activity"/>
    <property type="evidence" value="ECO:0007669"/>
    <property type="project" value="UniProtKB-KW"/>
</dbReference>
<keyword evidence="3" id="KW-0227">DNA damage</keyword>
<dbReference type="SUPFAM" id="SSF52980">
    <property type="entry name" value="Restriction endonuclease-like"/>
    <property type="match status" value="1"/>
</dbReference>
<evidence type="ECO:0000256" key="5">
    <source>
        <dbReference type="ARBA" id="ARBA00023204"/>
    </source>
</evidence>
<feature type="region of interest" description="Disordered" evidence="7">
    <location>
        <begin position="1"/>
        <end position="32"/>
    </location>
</feature>
<keyword evidence="9" id="KW-1185">Reference proteome</keyword>
<dbReference type="AlphaFoldDB" id="A0A839XRU8"/>
<sequence>MTDDKAAVARERARASGRHPHPTSEGRSRNMRAIKRTDTKPEIRLRQRLHALGFRFRKDYRLDLPGGRVRPDVVFTRRKVAVFVDSCFWHVCPEHGRTPTSNDWYWTPKLRRNVERDRRADRMLAEADWAVVRVWEHEPPDEALQRVSDAVTGRAAACSTSSPDQTTSSTTTSLL</sequence>
<feature type="compositionally biased region" description="Basic and acidic residues" evidence="7">
    <location>
        <begin position="1"/>
        <end position="14"/>
    </location>
</feature>
<feature type="compositionally biased region" description="Low complexity" evidence="7">
    <location>
        <begin position="159"/>
        <end position="175"/>
    </location>
</feature>
<dbReference type="Gene3D" id="3.40.960.10">
    <property type="entry name" value="VSR Endonuclease"/>
    <property type="match status" value="1"/>
</dbReference>
<evidence type="ECO:0000256" key="6">
    <source>
        <dbReference type="ARBA" id="ARBA00029466"/>
    </source>
</evidence>
<dbReference type="Pfam" id="PF03852">
    <property type="entry name" value="Vsr"/>
    <property type="match status" value="1"/>
</dbReference>
<reference evidence="8 9" key="1">
    <citation type="submission" date="2020-08" db="EMBL/GenBank/DDBJ databases">
        <title>Sequencing the genomes of 1000 actinobacteria strains.</title>
        <authorList>
            <person name="Klenk H.-P."/>
        </authorList>
    </citation>
    <scope>NUCLEOTIDE SEQUENCE [LARGE SCALE GENOMIC DNA]</scope>
    <source>
        <strain evidence="8 9">DSM 45267</strain>
    </source>
</reference>
<dbReference type="InterPro" id="IPR011335">
    <property type="entry name" value="Restrct_endonuc-II-like"/>
</dbReference>
<evidence type="ECO:0000256" key="7">
    <source>
        <dbReference type="SAM" id="MobiDB-lite"/>
    </source>
</evidence>
<evidence type="ECO:0000256" key="2">
    <source>
        <dbReference type="ARBA" id="ARBA00022759"/>
    </source>
</evidence>
<evidence type="ECO:0000256" key="4">
    <source>
        <dbReference type="ARBA" id="ARBA00022801"/>
    </source>
</evidence>
<comment type="caution">
    <text evidence="8">The sequence shown here is derived from an EMBL/GenBank/DDBJ whole genome shotgun (WGS) entry which is preliminary data.</text>
</comment>
<gene>
    <name evidence="8" type="ORF">FB384_001509</name>
</gene>
<dbReference type="EC" id="3.1.-.-" evidence="8"/>
<keyword evidence="2 8" id="KW-0255">Endonuclease</keyword>
<dbReference type="InterPro" id="IPR004603">
    <property type="entry name" value="DNA_mismatch_endonuc_vsr"/>
</dbReference>
<accession>A0A839XRU8</accession>
<dbReference type="GO" id="GO:0006298">
    <property type="term" value="P:mismatch repair"/>
    <property type="evidence" value="ECO:0007669"/>
    <property type="project" value="InterPro"/>
</dbReference>
<keyword evidence="5" id="KW-0234">DNA repair</keyword>
<evidence type="ECO:0000313" key="9">
    <source>
        <dbReference type="Proteomes" id="UP000564573"/>
    </source>
</evidence>
<dbReference type="GO" id="GO:0016787">
    <property type="term" value="F:hydrolase activity"/>
    <property type="evidence" value="ECO:0007669"/>
    <property type="project" value="UniProtKB-KW"/>
</dbReference>
<dbReference type="EMBL" id="JACIBS010000001">
    <property type="protein sequence ID" value="MBB3662605.1"/>
    <property type="molecule type" value="Genomic_DNA"/>
</dbReference>
<comment type="similarity">
    <text evidence="6">Belongs to the Vsr family.</text>
</comment>
<evidence type="ECO:0000256" key="1">
    <source>
        <dbReference type="ARBA" id="ARBA00022722"/>
    </source>
</evidence>
<keyword evidence="1" id="KW-0540">Nuclease</keyword>